<keyword evidence="3" id="KW-1185">Reference proteome</keyword>
<dbReference type="Pfam" id="PF12680">
    <property type="entry name" value="SnoaL_2"/>
    <property type="match status" value="1"/>
</dbReference>
<evidence type="ECO:0000313" key="2">
    <source>
        <dbReference type="EMBL" id="TCC46904.1"/>
    </source>
</evidence>
<evidence type="ECO:0000259" key="1">
    <source>
        <dbReference type="Pfam" id="PF12680"/>
    </source>
</evidence>
<dbReference type="Gene3D" id="3.10.450.50">
    <property type="match status" value="1"/>
</dbReference>
<name>A0A4R0JM24_9ACTN</name>
<organism evidence="2 3">
    <name type="scientific">Kribbella capetownensis</name>
    <dbReference type="NCBI Taxonomy" id="1572659"/>
    <lineage>
        <taxon>Bacteria</taxon>
        <taxon>Bacillati</taxon>
        <taxon>Actinomycetota</taxon>
        <taxon>Actinomycetes</taxon>
        <taxon>Propionibacteriales</taxon>
        <taxon>Kribbellaceae</taxon>
        <taxon>Kribbella</taxon>
    </lineage>
</organism>
<dbReference type="InterPro" id="IPR032710">
    <property type="entry name" value="NTF2-like_dom_sf"/>
</dbReference>
<evidence type="ECO:0000313" key="3">
    <source>
        <dbReference type="Proteomes" id="UP000293342"/>
    </source>
</evidence>
<dbReference type="CDD" id="cd00531">
    <property type="entry name" value="NTF2_like"/>
    <property type="match status" value="1"/>
</dbReference>
<protein>
    <recommendedName>
        <fullName evidence="1">SnoaL-like domain-containing protein</fullName>
    </recommendedName>
</protein>
<reference evidence="2 3" key="1">
    <citation type="submission" date="2019-02" db="EMBL/GenBank/DDBJ databases">
        <title>Kribbella capetownensis sp. nov. and Kribbella speibonae sp. nov., isolated from soil.</title>
        <authorList>
            <person name="Curtis S.M."/>
            <person name="Norton I."/>
            <person name="Everest G.J."/>
            <person name="Meyers P.R."/>
        </authorList>
    </citation>
    <scope>NUCLEOTIDE SEQUENCE [LARGE SCALE GENOMIC DNA]</scope>
    <source>
        <strain evidence="2 3">YM53</strain>
    </source>
</reference>
<feature type="domain" description="SnoaL-like" evidence="1">
    <location>
        <begin position="9"/>
        <end position="111"/>
    </location>
</feature>
<dbReference type="InterPro" id="IPR037401">
    <property type="entry name" value="SnoaL-like"/>
</dbReference>
<gene>
    <name evidence="2" type="ORF">E0H75_26025</name>
</gene>
<dbReference type="AlphaFoldDB" id="A0A4R0JM24"/>
<sequence>MQRYQQTAIDKATDEMLDLYAEDAVHEFPFTRPGVPSRLEGRAEIRAFLEANWTASPLRYQAYRNVVVHETADPDVIVVEQDATGTVSTTGREFSLPNIVVLTVRDGRIVHFKDYVNVLAVAEALGREITPDA</sequence>
<dbReference type="Proteomes" id="UP000293342">
    <property type="component" value="Unassembled WGS sequence"/>
</dbReference>
<dbReference type="SUPFAM" id="SSF54427">
    <property type="entry name" value="NTF2-like"/>
    <property type="match status" value="1"/>
</dbReference>
<dbReference type="OrthoDB" id="3681559at2"/>
<accession>A0A4R0JM24</accession>
<comment type="caution">
    <text evidence="2">The sequence shown here is derived from an EMBL/GenBank/DDBJ whole genome shotgun (WGS) entry which is preliminary data.</text>
</comment>
<proteinExistence type="predicted"/>
<dbReference type="EMBL" id="SJKD01000006">
    <property type="protein sequence ID" value="TCC46904.1"/>
    <property type="molecule type" value="Genomic_DNA"/>
</dbReference>